<sequence length="237" mass="27824">SKETLEEISMHSIFISKCDNELTAILQQNLSNKQPIYFISSNVDNATEYRNGVSTYILHIYNTLINRQKARMDITDIKPFFDVLVPNNEPLSIFKPKLVKIILGAEKIDKSKFKIKDINVYLICSYHIEKKAYICITIWYYYDRTQILKEVHKYGIKTASDDITNMHYYQKIAHEKKLPFSKRAILNDYHYVSDTNLPDYLYSFSVSVENYQSLKDNKSNNPIISKVLSYDRTFVLI</sequence>
<feature type="non-terminal residue" evidence="1">
    <location>
        <position position="1"/>
    </location>
</feature>
<dbReference type="Proteomes" id="UP000789366">
    <property type="component" value="Unassembled WGS sequence"/>
</dbReference>
<name>A0ACA9PJ49_9GLOM</name>
<comment type="caution">
    <text evidence="1">The sequence shown here is derived from an EMBL/GenBank/DDBJ whole genome shotgun (WGS) entry which is preliminary data.</text>
</comment>
<reference evidence="1" key="1">
    <citation type="submission" date="2021-06" db="EMBL/GenBank/DDBJ databases">
        <authorList>
            <person name="Kallberg Y."/>
            <person name="Tangrot J."/>
            <person name="Rosling A."/>
        </authorList>
    </citation>
    <scope>NUCLEOTIDE SEQUENCE</scope>
    <source>
        <strain evidence="1">28 12/20/2015</strain>
    </source>
</reference>
<accession>A0ACA9PJ49</accession>
<proteinExistence type="predicted"/>
<evidence type="ECO:0000313" key="1">
    <source>
        <dbReference type="EMBL" id="CAG8711599.1"/>
    </source>
</evidence>
<keyword evidence="2" id="KW-1185">Reference proteome</keyword>
<evidence type="ECO:0000313" key="2">
    <source>
        <dbReference type="Proteomes" id="UP000789366"/>
    </source>
</evidence>
<gene>
    <name evidence="1" type="ORF">SPELUC_LOCUS11853</name>
</gene>
<protein>
    <submittedName>
        <fullName evidence="1">4110_t:CDS:1</fullName>
    </submittedName>
</protein>
<dbReference type="EMBL" id="CAJVPW010026193">
    <property type="protein sequence ID" value="CAG8711599.1"/>
    <property type="molecule type" value="Genomic_DNA"/>
</dbReference>
<organism evidence="1 2">
    <name type="scientific">Cetraspora pellucida</name>
    <dbReference type="NCBI Taxonomy" id="1433469"/>
    <lineage>
        <taxon>Eukaryota</taxon>
        <taxon>Fungi</taxon>
        <taxon>Fungi incertae sedis</taxon>
        <taxon>Mucoromycota</taxon>
        <taxon>Glomeromycotina</taxon>
        <taxon>Glomeromycetes</taxon>
        <taxon>Diversisporales</taxon>
        <taxon>Gigasporaceae</taxon>
        <taxon>Cetraspora</taxon>
    </lineage>
</organism>